<protein>
    <submittedName>
        <fullName evidence="1">Uncharacterized protein</fullName>
    </submittedName>
</protein>
<evidence type="ECO:0000313" key="2">
    <source>
        <dbReference type="Proteomes" id="UP001519460"/>
    </source>
</evidence>
<accession>A0ABD0LLY0</accession>
<dbReference type="AlphaFoldDB" id="A0ABD0LLY0"/>
<keyword evidence="2" id="KW-1185">Reference proteome</keyword>
<evidence type="ECO:0000313" key="1">
    <source>
        <dbReference type="EMBL" id="KAK7500362.1"/>
    </source>
</evidence>
<gene>
    <name evidence="1" type="ORF">BaRGS_00008269</name>
</gene>
<sequence>MCMQVVSKKNRLSCFIPNPAVPSRRSPQYHGLVPPCCPASSPLQRILKDPPELDPLKLPATRRLGFSICTPEEQYRENSDAVIFMKHCHSPVCPGTV</sequence>
<dbReference type="Proteomes" id="UP001519460">
    <property type="component" value="Unassembled WGS sequence"/>
</dbReference>
<name>A0ABD0LLY0_9CAEN</name>
<comment type="caution">
    <text evidence="1">The sequence shown here is derived from an EMBL/GenBank/DDBJ whole genome shotgun (WGS) entry which is preliminary data.</text>
</comment>
<proteinExistence type="predicted"/>
<reference evidence="1 2" key="1">
    <citation type="journal article" date="2023" name="Sci. Data">
        <title>Genome assembly of the Korean intertidal mud-creeper Batillaria attramentaria.</title>
        <authorList>
            <person name="Patra A.K."/>
            <person name="Ho P.T."/>
            <person name="Jun S."/>
            <person name="Lee S.J."/>
            <person name="Kim Y."/>
            <person name="Won Y.J."/>
        </authorList>
    </citation>
    <scope>NUCLEOTIDE SEQUENCE [LARGE SCALE GENOMIC DNA]</scope>
    <source>
        <strain evidence="1">Wonlab-2016</strain>
    </source>
</reference>
<dbReference type="EMBL" id="JACVVK020000037">
    <property type="protein sequence ID" value="KAK7500362.1"/>
    <property type="molecule type" value="Genomic_DNA"/>
</dbReference>
<organism evidence="1 2">
    <name type="scientific">Batillaria attramentaria</name>
    <dbReference type="NCBI Taxonomy" id="370345"/>
    <lineage>
        <taxon>Eukaryota</taxon>
        <taxon>Metazoa</taxon>
        <taxon>Spiralia</taxon>
        <taxon>Lophotrochozoa</taxon>
        <taxon>Mollusca</taxon>
        <taxon>Gastropoda</taxon>
        <taxon>Caenogastropoda</taxon>
        <taxon>Sorbeoconcha</taxon>
        <taxon>Cerithioidea</taxon>
        <taxon>Batillariidae</taxon>
        <taxon>Batillaria</taxon>
    </lineage>
</organism>